<feature type="domain" description="HTH merR-type" evidence="2">
    <location>
        <begin position="9"/>
        <end position="79"/>
    </location>
</feature>
<evidence type="ECO:0000256" key="1">
    <source>
        <dbReference type="ARBA" id="ARBA00023125"/>
    </source>
</evidence>
<dbReference type="SMART" id="SM00422">
    <property type="entry name" value="HTH_MERR"/>
    <property type="match status" value="1"/>
</dbReference>
<dbReference type="InterPro" id="IPR047057">
    <property type="entry name" value="MerR_fam"/>
</dbReference>
<proteinExistence type="predicted"/>
<gene>
    <name evidence="3" type="ORF">GCM10009554_01150</name>
</gene>
<dbReference type="CDD" id="cd01107">
    <property type="entry name" value="HTH_BmrR"/>
    <property type="match status" value="1"/>
</dbReference>
<dbReference type="Proteomes" id="UP001500542">
    <property type="component" value="Unassembled WGS sequence"/>
</dbReference>
<dbReference type="PANTHER" id="PTHR30204">
    <property type="entry name" value="REDOX-CYCLING DRUG-SENSING TRANSCRIPTIONAL ACTIVATOR SOXR"/>
    <property type="match status" value="1"/>
</dbReference>
<keyword evidence="1" id="KW-0238">DNA-binding</keyword>
<dbReference type="PROSITE" id="PS50937">
    <property type="entry name" value="HTH_MERR_2"/>
    <property type="match status" value="1"/>
</dbReference>
<name>A0ABP3ZKE3_9ACTN</name>
<sequence length="147" mass="16349">MKPQSERAMMNIGEFARLGGITTRMLRHYDALGLLIPAHVDPHTSRRSYDLAQLPTLNRLLALKGLGLRLDEIGPLLSEGVDPADLHGMLRLREAELERQVRRQRHTLDRVRAPARSPARRCGWLPATCSQGTQCPASTATCSPPPR</sequence>
<protein>
    <recommendedName>
        <fullName evidence="2">HTH merR-type domain-containing protein</fullName>
    </recommendedName>
</protein>
<evidence type="ECO:0000313" key="3">
    <source>
        <dbReference type="EMBL" id="GAA0923169.1"/>
    </source>
</evidence>
<organism evidence="3 4">
    <name type="scientific">Kribbella koreensis</name>
    <dbReference type="NCBI Taxonomy" id="57909"/>
    <lineage>
        <taxon>Bacteria</taxon>
        <taxon>Bacillati</taxon>
        <taxon>Actinomycetota</taxon>
        <taxon>Actinomycetes</taxon>
        <taxon>Propionibacteriales</taxon>
        <taxon>Kribbellaceae</taxon>
        <taxon>Kribbella</taxon>
    </lineage>
</organism>
<keyword evidence="4" id="KW-1185">Reference proteome</keyword>
<dbReference type="InterPro" id="IPR009061">
    <property type="entry name" value="DNA-bd_dom_put_sf"/>
</dbReference>
<reference evidence="4" key="1">
    <citation type="journal article" date="2019" name="Int. J. Syst. Evol. Microbiol.">
        <title>The Global Catalogue of Microorganisms (GCM) 10K type strain sequencing project: providing services to taxonomists for standard genome sequencing and annotation.</title>
        <authorList>
            <consortium name="The Broad Institute Genomics Platform"/>
            <consortium name="The Broad Institute Genome Sequencing Center for Infectious Disease"/>
            <person name="Wu L."/>
            <person name="Ma J."/>
        </authorList>
    </citation>
    <scope>NUCLEOTIDE SEQUENCE [LARGE SCALE GENOMIC DNA]</scope>
    <source>
        <strain evidence="4">JCM 10977</strain>
    </source>
</reference>
<dbReference type="PANTHER" id="PTHR30204:SF97">
    <property type="entry name" value="MERR FAMILY REGULATORY PROTEIN"/>
    <property type="match status" value="1"/>
</dbReference>
<comment type="caution">
    <text evidence="3">The sequence shown here is derived from an EMBL/GenBank/DDBJ whole genome shotgun (WGS) entry which is preliminary data.</text>
</comment>
<dbReference type="SUPFAM" id="SSF46955">
    <property type="entry name" value="Putative DNA-binding domain"/>
    <property type="match status" value="1"/>
</dbReference>
<evidence type="ECO:0000259" key="2">
    <source>
        <dbReference type="PROSITE" id="PS50937"/>
    </source>
</evidence>
<evidence type="ECO:0000313" key="4">
    <source>
        <dbReference type="Proteomes" id="UP001500542"/>
    </source>
</evidence>
<accession>A0ABP3ZKE3</accession>
<dbReference type="EMBL" id="BAAAHK010000001">
    <property type="protein sequence ID" value="GAA0923169.1"/>
    <property type="molecule type" value="Genomic_DNA"/>
</dbReference>
<dbReference type="Pfam" id="PF13411">
    <property type="entry name" value="MerR_1"/>
    <property type="match status" value="1"/>
</dbReference>
<dbReference type="InterPro" id="IPR000551">
    <property type="entry name" value="MerR-type_HTH_dom"/>
</dbReference>
<dbReference type="Gene3D" id="1.10.1660.10">
    <property type="match status" value="1"/>
</dbReference>